<feature type="region of interest" description="Disordered" evidence="7">
    <location>
        <begin position="1"/>
        <end position="25"/>
    </location>
</feature>
<dbReference type="GO" id="GO:0005739">
    <property type="term" value="C:mitochondrion"/>
    <property type="evidence" value="ECO:0007669"/>
    <property type="project" value="GOC"/>
</dbReference>
<keyword evidence="9" id="KW-1185">Reference proteome</keyword>
<evidence type="ECO:0000256" key="4">
    <source>
        <dbReference type="ARBA" id="ARBA00022723"/>
    </source>
</evidence>
<name>A0A8J2H9P8_COTCN</name>
<evidence type="ECO:0000313" key="9">
    <source>
        <dbReference type="Proteomes" id="UP000786811"/>
    </source>
</evidence>
<protein>
    <recommendedName>
        <fullName evidence="2">Mitochondrial inner membrane protease ATP23 homolog</fullName>
    </recommendedName>
</protein>
<sequence>MSEEKKEDKVYTPPPRKTIPDDQGELWGHDLYPERRKLKQKSVVNTLMMKEGKEDLDRYHCEKLVYKCVKKHPLVQLMTRALKASGCPIDLRRHLSCEECDPSVTGGYDPELNQIVICQNNSKIEGIIGSVLTHEMIHMFDYCRNNLDFKNLDHLACTEIRAANLTYCSFLSAFIDGDASPFNMKEKHQECVKRRAMLSVLAARGVTPQEATAAVERVFTRCYNDMEPIGRRIKRNTGDMDKALYEATLFGVEELQRQLSNAKTRKLFIIETISADIAVVLASILVLRNDDLQRSILICWEILSEDEYFYKNNVATTVIMKILETGILIAVNQTKEQPILLTMAYTLALLFCRFINEDERPLDERVHSDSDDSSTSDFNKRLEISKKILNLSCEKILEIVIPNFKVFLLKFQNFKIWPNKTPVKSGTQNSNFKRCLARILTNLAHYNLSIQWQGDLRSFCKFIYDGLMSHVDSRKLTSDSTSSDASLFCYYFHYHATEDSQVIEIIGQMLTKKILDFSLENLPPSSILQITWFFISEWMLKSTSVDSDKCLPDALTHLIEILLKVGIEKCYMCHPALVVTVLKNPIFPREIRHQVVKLWLKTDGDVYTLVDADHRDVVVDSLIHALNTGCKNVVRRAFKDLIEITKNTNPMNFDFMPNIWEQIFDSLITYKSENEHNFEGFLKLAEKLMTNDLSIIFAMRSIVKFTTFFSCNNKVNSNIKILLITLTNKMFSILANADESIVISSTILEKNILNEIRDQAFKSANNDLAAACLKCLANIIIILIPVSKKLSQRLIITSSELIDTLSKDLQVSTKVLGLLNNLCPNYENYSDCVIIDFRENNVKSDIYEIYDLLIEIHNKVMSIEWKTTFDCLTNFLIFVKKNYPVAIRDCCENISIHLTIIKTIDSRYVGTEFIKFVNLWLEQGIKSHCSFIDGTFELNRMKIISQDNFCFESTFEKALKHLKIYIKKLDASHSISTTLLETLNLKLNIL</sequence>
<evidence type="ECO:0000256" key="3">
    <source>
        <dbReference type="ARBA" id="ARBA00022670"/>
    </source>
</evidence>
<keyword evidence="3 8" id="KW-0645">Protease</keyword>
<dbReference type="GO" id="GO:0034982">
    <property type="term" value="P:mitochondrial protein processing"/>
    <property type="evidence" value="ECO:0007669"/>
    <property type="project" value="TreeGrafter"/>
</dbReference>
<evidence type="ECO:0000256" key="5">
    <source>
        <dbReference type="ARBA" id="ARBA00022801"/>
    </source>
</evidence>
<keyword evidence="4" id="KW-0479">Metal-binding</keyword>
<dbReference type="InterPro" id="IPR019165">
    <property type="entry name" value="Peptidase_M76_ATP23"/>
</dbReference>
<dbReference type="GO" id="GO:0046872">
    <property type="term" value="F:metal ion binding"/>
    <property type="evidence" value="ECO:0007669"/>
    <property type="project" value="UniProtKB-KW"/>
</dbReference>
<feature type="compositionally biased region" description="Basic and acidic residues" evidence="7">
    <location>
        <begin position="1"/>
        <end position="10"/>
    </location>
</feature>
<organism evidence="8 9">
    <name type="scientific">Cotesia congregata</name>
    <name type="common">Parasitoid wasp</name>
    <name type="synonym">Apanteles congregatus</name>
    <dbReference type="NCBI Taxonomy" id="51543"/>
    <lineage>
        <taxon>Eukaryota</taxon>
        <taxon>Metazoa</taxon>
        <taxon>Ecdysozoa</taxon>
        <taxon>Arthropoda</taxon>
        <taxon>Hexapoda</taxon>
        <taxon>Insecta</taxon>
        <taxon>Pterygota</taxon>
        <taxon>Neoptera</taxon>
        <taxon>Endopterygota</taxon>
        <taxon>Hymenoptera</taxon>
        <taxon>Apocrita</taxon>
        <taxon>Ichneumonoidea</taxon>
        <taxon>Braconidae</taxon>
        <taxon>Microgastrinae</taxon>
        <taxon>Cotesia</taxon>
    </lineage>
</organism>
<evidence type="ECO:0000256" key="1">
    <source>
        <dbReference type="ARBA" id="ARBA00009915"/>
    </source>
</evidence>
<keyword evidence="6" id="KW-0482">Metalloprotease</keyword>
<proteinExistence type="inferred from homology"/>
<evidence type="ECO:0000256" key="6">
    <source>
        <dbReference type="ARBA" id="ARBA00023049"/>
    </source>
</evidence>
<reference evidence="8" key="1">
    <citation type="submission" date="2021-04" db="EMBL/GenBank/DDBJ databases">
        <authorList>
            <person name="Chebbi M.A.C M."/>
        </authorList>
    </citation>
    <scope>NUCLEOTIDE SEQUENCE</scope>
</reference>
<dbReference type="AlphaFoldDB" id="A0A8J2H9P8"/>
<evidence type="ECO:0000256" key="7">
    <source>
        <dbReference type="SAM" id="MobiDB-lite"/>
    </source>
</evidence>
<dbReference type="EMBL" id="CAJNRD030001119">
    <property type="protein sequence ID" value="CAG5089193.1"/>
    <property type="molecule type" value="Genomic_DNA"/>
</dbReference>
<dbReference type="PANTHER" id="PTHR21711:SF0">
    <property type="entry name" value="MITOCHONDRIAL INNER MEMBRANE PROTEASE ATP23 HOMOLOG"/>
    <property type="match status" value="1"/>
</dbReference>
<dbReference type="OrthoDB" id="285308at2759"/>
<accession>A0A8J2H9P8</accession>
<dbReference type="Proteomes" id="UP000786811">
    <property type="component" value="Unassembled WGS sequence"/>
</dbReference>
<dbReference type="GO" id="GO:0004222">
    <property type="term" value="F:metalloendopeptidase activity"/>
    <property type="evidence" value="ECO:0007669"/>
    <property type="project" value="InterPro"/>
</dbReference>
<evidence type="ECO:0000313" key="8">
    <source>
        <dbReference type="EMBL" id="CAG5089193.1"/>
    </source>
</evidence>
<dbReference type="PANTHER" id="PTHR21711">
    <property type="entry name" value="MITOCHONDRIAL INNER MEMBRANE PROTEASE"/>
    <property type="match status" value="1"/>
</dbReference>
<keyword evidence="5" id="KW-0378">Hydrolase</keyword>
<comment type="similarity">
    <text evidence="1">Belongs to the peptidase M76 family.</text>
</comment>
<dbReference type="GO" id="GO:0033615">
    <property type="term" value="P:mitochondrial proton-transporting ATP synthase complex assembly"/>
    <property type="evidence" value="ECO:0007669"/>
    <property type="project" value="TreeGrafter"/>
</dbReference>
<dbReference type="Pfam" id="PF09768">
    <property type="entry name" value="Peptidase_M76"/>
    <property type="match status" value="1"/>
</dbReference>
<evidence type="ECO:0000256" key="2">
    <source>
        <dbReference type="ARBA" id="ARBA00016555"/>
    </source>
</evidence>
<gene>
    <name evidence="8" type="ORF">HICCMSTLAB_LOCUS5137</name>
</gene>
<comment type="caution">
    <text evidence="8">The sequence shown here is derived from an EMBL/GenBank/DDBJ whole genome shotgun (WGS) entry which is preliminary data.</text>
</comment>